<keyword evidence="1" id="KW-0812">Transmembrane</keyword>
<dbReference type="PANTHER" id="PTHR42852">
    <property type="entry name" value="THIOL:DISULFIDE INTERCHANGE PROTEIN DSBE"/>
    <property type="match status" value="1"/>
</dbReference>
<dbReference type="CDD" id="cd03011">
    <property type="entry name" value="TlpA_like_ScsD_MtbDsbE"/>
    <property type="match status" value="1"/>
</dbReference>
<accession>A0A6P1DTI5</accession>
<dbReference type="PANTHER" id="PTHR42852:SF17">
    <property type="entry name" value="THIOREDOXIN-LIKE PROTEIN HI_1115"/>
    <property type="match status" value="1"/>
</dbReference>
<comment type="caution">
    <text evidence="3">The sequence shown here is derived from an EMBL/GenBank/DDBJ whole genome shotgun (WGS) entry which is preliminary data.</text>
</comment>
<evidence type="ECO:0000313" key="4">
    <source>
        <dbReference type="Proteomes" id="UP000471640"/>
    </source>
</evidence>
<dbReference type="GO" id="GO:0016491">
    <property type="term" value="F:oxidoreductase activity"/>
    <property type="evidence" value="ECO:0007669"/>
    <property type="project" value="InterPro"/>
</dbReference>
<feature type="domain" description="Thioredoxin" evidence="2">
    <location>
        <begin position="40"/>
        <end position="174"/>
    </location>
</feature>
<dbReference type="PROSITE" id="PS51352">
    <property type="entry name" value="THIOREDOXIN_2"/>
    <property type="match status" value="1"/>
</dbReference>
<dbReference type="InterPro" id="IPR050553">
    <property type="entry name" value="Thioredoxin_ResA/DsbE_sf"/>
</dbReference>
<keyword evidence="1" id="KW-1133">Transmembrane helix</keyword>
<dbReference type="AlphaFoldDB" id="A0A6P1DTI5"/>
<reference evidence="4" key="1">
    <citation type="journal article" date="2020" name="Microbiol. Resour. Announc.">
        <title>Draft Genome Sequences of Thiorhodococcus mannitoliphagus and Thiorhodococcus minor, Purple Sulfur Photosynthetic Bacteria in the Gammaproteobacterial Family Chromatiaceae.</title>
        <authorList>
            <person name="Aviles F.A."/>
            <person name="Meyer T.E."/>
            <person name="Kyndt J.A."/>
        </authorList>
    </citation>
    <scope>NUCLEOTIDE SEQUENCE [LARGE SCALE GENOMIC DNA]</scope>
    <source>
        <strain evidence="4">DSM 18266</strain>
    </source>
</reference>
<dbReference type="InterPro" id="IPR000866">
    <property type="entry name" value="AhpC/TSA"/>
</dbReference>
<dbReference type="Proteomes" id="UP000471640">
    <property type="component" value="Unassembled WGS sequence"/>
</dbReference>
<reference evidence="3 4" key="2">
    <citation type="submission" date="2020-02" db="EMBL/GenBank/DDBJ databases">
        <title>Genome sequences of Thiorhodococcus mannitoliphagus and Thiorhodococcus minor, purple sulfur photosynthetic bacteria in the gammaproteobacterial family, Chromatiaceae.</title>
        <authorList>
            <person name="Aviles F.A."/>
            <person name="Meyer T.E."/>
            <person name="Kyndt J.A."/>
        </authorList>
    </citation>
    <scope>NUCLEOTIDE SEQUENCE [LARGE SCALE GENOMIC DNA]</scope>
    <source>
        <strain evidence="3 4">DSM 18266</strain>
    </source>
</reference>
<dbReference type="InterPro" id="IPR036249">
    <property type="entry name" value="Thioredoxin-like_sf"/>
</dbReference>
<proteinExistence type="predicted"/>
<evidence type="ECO:0000256" key="1">
    <source>
        <dbReference type="SAM" id="Phobius"/>
    </source>
</evidence>
<dbReference type="SUPFAM" id="SSF52833">
    <property type="entry name" value="Thioredoxin-like"/>
    <property type="match status" value="1"/>
</dbReference>
<keyword evidence="4" id="KW-1185">Reference proteome</keyword>
<name>A0A6P1DTI5_9GAMM</name>
<dbReference type="Pfam" id="PF00578">
    <property type="entry name" value="AhpC-TSA"/>
    <property type="match status" value="1"/>
</dbReference>
<protein>
    <submittedName>
        <fullName evidence="3">Protein disulfide oxidoreductase</fullName>
    </submittedName>
</protein>
<evidence type="ECO:0000313" key="3">
    <source>
        <dbReference type="EMBL" id="NEX19025.1"/>
    </source>
</evidence>
<dbReference type="GO" id="GO:0016209">
    <property type="term" value="F:antioxidant activity"/>
    <property type="evidence" value="ECO:0007669"/>
    <property type="project" value="InterPro"/>
</dbReference>
<organism evidence="3 4">
    <name type="scientific">Thiorhodococcus mannitoliphagus</name>
    <dbReference type="NCBI Taxonomy" id="329406"/>
    <lineage>
        <taxon>Bacteria</taxon>
        <taxon>Pseudomonadati</taxon>
        <taxon>Pseudomonadota</taxon>
        <taxon>Gammaproteobacteria</taxon>
        <taxon>Chromatiales</taxon>
        <taxon>Chromatiaceae</taxon>
        <taxon>Thiorhodococcus</taxon>
    </lineage>
</organism>
<keyword evidence="1" id="KW-0472">Membrane</keyword>
<dbReference type="Gene3D" id="3.40.30.10">
    <property type="entry name" value="Glutaredoxin"/>
    <property type="match status" value="1"/>
</dbReference>
<dbReference type="EMBL" id="JAAIJR010000003">
    <property type="protein sequence ID" value="NEX19025.1"/>
    <property type="molecule type" value="Genomic_DNA"/>
</dbReference>
<sequence>MTDPAKPSSKPPVSRWRGWAFNVALIVLIFGGVQWWKARPLASGEAPLLAGVTIEGTPLDLRDYRGQTVMVHFWASWCPVCRVMDGAVEAISKDHPVISVALQSGGPGELRDFMHTSGLSFPVLPDANGEISSRWGVAGVPTTFVVDAAGQIRQATVGASSGPGLRARLWMASQAE</sequence>
<gene>
    <name evidence="3" type="ORF">G3480_01620</name>
</gene>
<evidence type="ECO:0000259" key="2">
    <source>
        <dbReference type="PROSITE" id="PS51352"/>
    </source>
</evidence>
<dbReference type="InterPro" id="IPR013766">
    <property type="entry name" value="Thioredoxin_domain"/>
</dbReference>
<feature type="transmembrane region" description="Helical" evidence="1">
    <location>
        <begin position="16"/>
        <end position="36"/>
    </location>
</feature>
<dbReference type="RefSeq" id="WP_164651904.1">
    <property type="nucleotide sequence ID" value="NZ_JAAIJR010000003.1"/>
</dbReference>